<dbReference type="Proteomes" id="UP001347796">
    <property type="component" value="Unassembled WGS sequence"/>
</dbReference>
<dbReference type="GO" id="GO:0000124">
    <property type="term" value="C:SAGA complex"/>
    <property type="evidence" value="ECO:0007669"/>
    <property type="project" value="UniProtKB-ARBA"/>
</dbReference>
<dbReference type="EMBL" id="JAZGQO010000014">
    <property type="protein sequence ID" value="KAK6170232.1"/>
    <property type="molecule type" value="Genomic_DNA"/>
</dbReference>
<feature type="compositionally biased region" description="Low complexity" evidence="7">
    <location>
        <begin position="280"/>
        <end position="303"/>
    </location>
</feature>
<feature type="region of interest" description="Disordered" evidence="7">
    <location>
        <begin position="273"/>
        <end position="338"/>
    </location>
</feature>
<keyword evidence="4" id="KW-0804">Transcription</keyword>
<accession>A0AAN8P4C3</accession>
<dbReference type="Gene3D" id="1.10.20.10">
    <property type="entry name" value="Histone, subunit A"/>
    <property type="match status" value="1"/>
</dbReference>
<dbReference type="Pfam" id="PF02269">
    <property type="entry name" value="TFIID-18kDa"/>
    <property type="match status" value="1"/>
</dbReference>
<dbReference type="PANTHER" id="PTHR11380">
    <property type="entry name" value="TRANSCRIPTION INITIATION FACTOR TFIID/SUPT3-RELATED"/>
    <property type="match status" value="1"/>
</dbReference>
<reference evidence="8 9" key="1">
    <citation type="submission" date="2024-01" db="EMBL/GenBank/DDBJ databases">
        <title>The genome of the rayed Mediterranean limpet Patella caerulea (Linnaeus, 1758).</title>
        <authorList>
            <person name="Anh-Thu Weber A."/>
            <person name="Halstead-Nussloch G."/>
        </authorList>
    </citation>
    <scope>NUCLEOTIDE SEQUENCE [LARGE SCALE GENOMIC DNA]</scope>
    <source>
        <strain evidence="8">AATW-2023a</strain>
        <tissue evidence="8">Whole specimen</tissue>
    </source>
</reference>
<dbReference type="InterPro" id="IPR009072">
    <property type="entry name" value="Histone-fold"/>
</dbReference>
<sequence length="376" mass="42113">MSLPGVVKVSSLNNWFTTEVQHMMHGFGDCKKPLHDSAFLVQDIVHKQMANLLQQAAEVASTRTSRFIGIEDIVFLMRKDKIKLRRLLRYMKVKDTKALALRSAGLEEEENQEASEKHPPAGSVPMYKRRKVCYDFLSSIDQTGELIALFDDEGFDEIKHERMVRAELQSRNLDTKQYAEFCEARQSGFSRKYKFQRFKEWLMAGVNVDIKPNPHALEVISYLAYETVAEIVDLALIVKQDMRATVSDPMQKTLPQLCHNYHDAENLVTVKSAVGGLGSPSGQQSPPSTPSTPSIQASTTAPPLLTNQTSVSSNKSKSKKRRKSGQTSNIESQGDQVIHPSDIQEALRRYGQSIGPFASTTKVNPMVSPKQNLLCL</sequence>
<dbReference type="GO" id="GO:0005634">
    <property type="term" value="C:nucleus"/>
    <property type="evidence" value="ECO:0007669"/>
    <property type="project" value="UniProtKB-SubCell"/>
</dbReference>
<comment type="similarity">
    <text evidence="6">Belongs to the SPT3 family.</text>
</comment>
<evidence type="ECO:0000256" key="5">
    <source>
        <dbReference type="ARBA" id="ARBA00023242"/>
    </source>
</evidence>
<evidence type="ECO:0000256" key="1">
    <source>
        <dbReference type="ARBA" id="ARBA00004123"/>
    </source>
</evidence>
<comment type="caution">
    <text evidence="8">The sequence shown here is derived from an EMBL/GenBank/DDBJ whole genome shotgun (WGS) entry which is preliminary data.</text>
</comment>
<dbReference type="GO" id="GO:0046982">
    <property type="term" value="F:protein heterodimerization activity"/>
    <property type="evidence" value="ECO:0007669"/>
    <property type="project" value="InterPro"/>
</dbReference>
<dbReference type="GO" id="GO:0006366">
    <property type="term" value="P:transcription by RNA polymerase II"/>
    <property type="evidence" value="ECO:0007669"/>
    <property type="project" value="InterPro"/>
</dbReference>
<proteinExistence type="inferred from homology"/>
<comment type="subcellular location">
    <subcellularLocation>
        <location evidence="1">Nucleus</location>
    </subcellularLocation>
</comment>
<evidence type="ECO:0000313" key="8">
    <source>
        <dbReference type="EMBL" id="KAK6170232.1"/>
    </source>
</evidence>
<keyword evidence="9" id="KW-1185">Reference proteome</keyword>
<feature type="compositionally biased region" description="Polar residues" evidence="7">
    <location>
        <begin position="325"/>
        <end position="335"/>
    </location>
</feature>
<dbReference type="InterPro" id="IPR003195">
    <property type="entry name" value="TFIID_TAF13"/>
</dbReference>
<evidence type="ECO:0000256" key="7">
    <source>
        <dbReference type="SAM" id="MobiDB-lite"/>
    </source>
</evidence>
<keyword evidence="5" id="KW-0539">Nucleus</keyword>
<dbReference type="GO" id="GO:0003713">
    <property type="term" value="F:transcription coactivator activity"/>
    <property type="evidence" value="ECO:0007669"/>
    <property type="project" value="TreeGrafter"/>
</dbReference>
<dbReference type="SUPFAM" id="SSF47113">
    <property type="entry name" value="Histone-fold"/>
    <property type="match status" value="1"/>
</dbReference>
<dbReference type="FunFam" id="1.10.20.10:FF:000023">
    <property type="entry name" value="transcription initiation protein SPT3 homolog"/>
    <property type="match status" value="1"/>
</dbReference>
<evidence type="ECO:0000256" key="4">
    <source>
        <dbReference type="ARBA" id="ARBA00023163"/>
    </source>
</evidence>
<dbReference type="GO" id="GO:0006357">
    <property type="term" value="P:regulation of transcription by RNA polymerase II"/>
    <property type="evidence" value="ECO:0007669"/>
    <property type="project" value="UniProtKB-ARBA"/>
</dbReference>
<evidence type="ECO:0000313" key="9">
    <source>
        <dbReference type="Proteomes" id="UP001347796"/>
    </source>
</evidence>
<evidence type="ECO:0000256" key="2">
    <source>
        <dbReference type="ARBA" id="ARBA00023015"/>
    </source>
</evidence>
<evidence type="ECO:0000256" key="6">
    <source>
        <dbReference type="ARBA" id="ARBA00061274"/>
    </source>
</evidence>
<name>A0AAN8P4C3_PATCE</name>
<dbReference type="AlphaFoldDB" id="A0AAN8P4C3"/>
<organism evidence="8 9">
    <name type="scientific">Patella caerulea</name>
    <name type="common">Rayed Mediterranean limpet</name>
    <dbReference type="NCBI Taxonomy" id="87958"/>
    <lineage>
        <taxon>Eukaryota</taxon>
        <taxon>Metazoa</taxon>
        <taxon>Spiralia</taxon>
        <taxon>Lophotrochozoa</taxon>
        <taxon>Mollusca</taxon>
        <taxon>Gastropoda</taxon>
        <taxon>Patellogastropoda</taxon>
        <taxon>Patelloidea</taxon>
        <taxon>Patellidae</taxon>
        <taxon>Patella</taxon>
    </lineage>
</organism>
<protein>
    <recommendedName>
        <fullName evidence="10">Transcription initiation protein SPT3 homolog</fullName>
    </recommendedName>
</protein>
<keyword evidence="3" id="KW-0010">Activator</keyword>
<evidence type="ECO:0008006" key="10">
    <source>
        <dbReference type="Google" id="ProtNLM"/>
    </source>
</evidence>
<evidence type="ECO:0000256" key="3">
    <source>
        <dbReference type="ARBA" id="ARBA00023159"/>
    </source>
</evidence>
<dbReference type="PANTHER" id="PTHR11380:SF16">
    <property type="entry name" value="TRANSCRIPTION INITIATION PROTEIN SPT3 HOMOLOG"/>
    <property type="match status" value="1"/>
</dbReference>
<gene>
    <name evidence="8" type="ORF">SNE40_018675</name>
</gene>
<dbReference type="CDD" id="cd07978">
    <property type="entry name" value="HFD_TAF13"/>
    <property type="match status" value="1"/>
</dbReference>
<keyword evidence="2" id="KW-0805">Transcription regulation</keyword>